<evidence type="ECO:0000256" key="6">
    <source>
        <dbReference type="ARBA" id="ARBA00022842"/>
    </source>
</evidence>
<reference evidence="11" key="1">
    <citation type="submission" date="2020-12" db="EMBL/GenBank/DDBJ databases">
        <authorList>
            <person name="Iha C."/>
        </authorList>
    </citation>
    <scope>NUCLEOTIDE SEQUENCE</scope>
</reference>
<dbReference type="EMBL" id="CAJHUC010000462">
    <property type="protein sequence ID" value="CAD7696341.1"/>
    <property type="molecule type" value="Genomic_DNA"/>
</dbReference>
<dbReference type="OrthoDB" id="206213at2759"/>
<dbReference type="CDD" id="cd03426">
    <property type="entry name" value="NUDIX_CoAse_Nudt7"/>
    <property type="match status" value="1"/>
</dbReference>
<dbReference type="PANTHER" id="PTHR12992">
    <property type="entry name" value="NUDIX HYDROLASE"/>
    <property type="match status" value="1"/>
</dbReference>
<keyword evidence="12" id="KW-1185">Reference proteome</keyword>
<dbReference type="PROSITE" id="PS51462">
    <property type="entry name" value="NUDIX"/>
    <property type="match status" value="1"/>
</dbReference>
<evidence type="ECO:0000256" key="4">
    <source>
        <dbReference type="ARBA" id="ARBA00022723"/>
    </source>
</evidence>
<comment type="cofactor">
    <cofactor evidence="2">
        <name>Mg(2+)</name>
        <dbReference type="ChEBI" id="CHEBI:18420"/>
    </cofactor>
</comment>
<proteinExistence type="inferred from homology"/>
<dbReference type="Pfam" id="PF00293">
    <property type="entry name" value="NUDIX"/>
    <property type="match status" value="1"/>
</dbReference>
<evidence type="ECO:0000313" key="12">
    <source>
        <dbReference type="Proteomes" id="UP000708148"/>
    </source>
</evidence>
<evidence type="ECO:0000256" key="8">
    <source>
        <dbReference type="SAM" id="MobiDB-lite"/>
    </source>
</evidence>
<dbReference type="Gene3D" id="3.90.79.10">
    <property type="entry name" value="Nucleoside Triphosphate Pyrophosphohydrolase"/>
    <property type="match status" value="1"/>
</dbReference>
<gene>
    <name evidence="11" type="ORF">OSTQU699_LOCUS1702</name>
</gene>
<feature type="compositionally biased region" description="Low complexity" evidence="8">
    <location>
        <begin position="192"/>
        <end position="207"/>
    </location>
</feature>
<dbReference type="InterPro" id="IPR045121">
    <property type="entry name" value="CoAse"/>
</dbReference>
<keyword evidence="7" id="KW-0464">Manganese</keyword>
<dbReference type="PROSITE" id="PS51742">
    <property type="entry name" value="PPC"/>
    <property type="match status" value="1"/>
</dbReference>
<evidence type="ECO:0000256" key="7">
    <source>
        <dbReference type="ARBA" id="ARBA00023211"/>
    </source>
</evidence>
<evidence type="ECO:0000259" key="10">
    <source>
        <dbReference type="PROSITE" id="PS51742"/>
    </source>
</evidence>
<keyword evidence="5" id="KW-0378">Hydrolase</keyword>
<name>A0A8S1IRF8_9CHLO</name>
<evidence type="ECO:0000313" key="11">
    <source>
        <dbReference type="EMBL" id="CAD7696341.1"/>
    </source>
</evidence>
<dbReference type="GO" id="GO:0010945">
    <property type="term" value="F:coenzyme A diphosphatase activity"/>
    <property type="evidence" value="ECO:0007669"/>
    <property type="project" value="InterPro"/>
</dbReference>
<dbReference type="GO" id="GO:0030145">
    <property type="term" value="F:manganese ion binding"/>
    <property type="evidence" value="ECO:0007669"/>
    <property type="project" value="InterPro"/>
</dbReference>
<comment type="cofactor">
    <cofactor evidence="1">
        <name>Mn(2+)</name>
        <dbReference type="ChEBI" id="CHEBI:29035"/>
    </cofactor>
</comment>
<feature type="compositionally biased region" description="Basic and acidic residues" evidence="8">
    <location>
        <begin position="225"/>
        <end position="238"/>
    </location>
</feature>
<comment type="caution">
    <text evidence="11">The sequence shown here is derived from an EMBL/GenBank/DDBJ whole genome shotgun (WGS) entry which is preliminary data.</text>
</comment>
<evidence type="ECO:0000256" key="5">
    <source>
        <dbReference type="ARBA" id="ARBA00022801"/>
    </source>
</evidence>
<evidence type="ECO:0000256" key="2">
    <source>
        <dbReference type="ARBA" id="ARBA00001946"/>
    </source>
</evidence>
<dbReference type="InterPro" id="IPR000086">
    <property type="entry name" value="NUDIX_hydrolase_dom"/>
</dbReference>
<dbReference type="InterPro" id="IPR015797">
    <property type="entry name" value="NUDIX_hydrolase-like_dom_sf"/>
</dbReference>
<dbReference type="PROSITE" id="PS01293">
    <property type="entry name" value="NUDIX_COA"/>
    <property type="match status" value="1"/>
</dbReference>
<feature type="domain" description="PPC" evidence="10">
    <location>
        <begin position="45"/>
        <end position="186"/>
    </location>
</feature>
<dbReference type="SUPFAM" id="SSF55811">
    <property type="entry name" value="Nudix"/>
    <property type="match status" value="1"/>
</dbReference>
<evidence type="ECO:0000256" key="3">
    <source>
        <dbReference type="ARBA" id="ARBA00006506"/>
    </source>
</evidence>
<sequence length="521" mass="57256">MPMSRERIPDAVIDPPGLPILNGTFAAVTGLSYSRSRTGFNLKHETSYRTRRIIGQLNSGAELIDSLTALCQEEHITAGQVRVSGALEHVELTHFDPKARDYKLAHEGGPAEIASLTGTIATIGGQVILRLDALLLGQSNFGAHMVTGQVRSARVSVAEFVLEVFEDIELVRGKDSETGRMILSKLSSTESARPAKPQARAAAPARQEPARHEATPERAPAPAAPKKEEPAPAKEEPAAPKPEASNMSWGEAIARSEKSATPASRKPRSHSPEPAASEIYADVELPDDEERPLMKSGDYLDHPKLGRCRVMKVEDDEEYAHDLFHPDRVRAVLERELDDAPPLVVDARLFGKDASKMIEAGVLIPLTERDGIMHVLLTRRAKKLRKHSGEISFPGGRFDPTDDTLRDAALREAHEEVALAPQDVSVFGPFADVPTVTGFRMHVFVGEFPDPYALEHNPDEIEYMLVLPLSAFVADGVHRVVMQQYQGMAYPIHTYDVDEQPVWGATAYILHEFLKFLGAEH</sequence>
<dbReference type="CDD" id="cd11378">
    <property type="entry name" value="DUF296"/>
    <property type="match status" value="1"/>
</dbReference>
<keyword evidence="4" id="KW-0479">Metal-binding</keyword>
<dbReference type="Gene3D" id="3.30.1330.80">
    <property type="entry name" value="Hypothetical protein, similar to alpha- acetolactate decarboxylase, domain 2"/>
    <property type="match status" value="1"/>
</dbReference>
<comment type="similarity">
    <text evidence="3">Belongs to the Nudix hydrolase family. PCD1 subfamily.</text>
</comment>
<dbReference type="SUPFAM" id="SSF117856">
    <property type="entry name" value="AF0104/ALDC/Ptd012-like"/>
    <property type="match status" value="1"/>
</dbReference>
<dbReference type="GO" id="GO:0009132">
    <property type="term" value="P:nucleoside diphosphate metabolic process"/>
    <property type="evidence" value="ECO:0007669"/>
    <property type="project" value="InterPro"/>
</dbReference>
<dbReference type="InterPro" id="IPR005175">
    <property type="entry name" value="PPC_dom"/>
</dbReference>
<accession>A0A8S1IRF8</accession>
<evidence type="ECO:0000256" key="1">
    <source>
        <dbReference type="ARBA" id="ARBA00001936"/>
    </source>
</evidence>
<feature type="domain" description="Nudix hydrolase" evidence="9">
    <location>
        <begin position="357"/>
        <end position="490"/>
    </location>
</feature>
<dbReference type="Proteomes" id="UP000708148">
    <property type="component" value="Unassembled WGS sequence"/>
</dbReference>
<feature type="region of interest" description="Disordered" evidence="8">
    <location>
        <begin position="185"/>
        <end position="280"/>
    </location>
</feature>
<protein>
    <recommendedName>
        <fullName evidence="13">Nudix hydrolase domain-containing protein</fullName>
    </recommendedName>
</protein>
<organism evidence="11 12">
    <name type="scientific">Ostreobium quekettii</name>
    <dbReference type="NCBI Taxonomy" id="121088"/>
    <lineage>
        <taxon>Eukaryota</taxon>
        <taxon>Viridiplantae</taxon>
        <taxon>Chlorophyta</taxon>
        <taxon>core chlorophytes</taxon>
        <taxon>Ulvophyceae</taxon>
        <taxon>TCBD clade</taxon>
        <taxon>Bryopsidales</taxon>
        <taxon>Ostreobineae</taxon>
        <taxon>Ostreobiaceae</taxon>
        <taxon>Ostreobium</taxon>
    </lineage>
</organism>
<dbReference type="AlphaFoldDB" id="A0A8S1IRF8"/>
<dbReference type="PANTHER" id="PTHR12992:SF11">
    <property type="entry name" value="MITOCHONDRIAL COENZYME A DIPHOSPHATASE NUDT8"/>
    <property type="match status" value="1"/>
</dbReference>
<dbReference type="InterPro" id="IPR000059">
    <property type="entry name" value="NUDIX_hydrolase_NudL_CS"/>
</dbReference>
<evidence type="ECO:0000259" key="9">
    <source>
        <dbReference type="PROSITE" id="PS51462"/>
    </source>
</evidence>
<dbReference type="GO" id="GO:0000287">
    <property type="term" value="F:magnesium ion binding"/>
    <property type="evidence" value="ECO:0007669"/>
    <property type="project" value="InterPro"/>
</dbReference>
<dbReference type="Pfam" id="PF03479">
    <property type="entry name" value="PCC"/>
    <property type="match status" value="1"/>
</dbReference>
<evidence type="ECO:0008006" key="13">
    <source>
        <dbReference type="Google" id="ProtNLM"/>
    </source>
</evidence>
<keyword evidence="6" id="KW-0460">Magnesium</keyword>